<gene>
    <name evidence="1" type="ORF">H8S64_20870</name>
</gene>
<evidence type="ECO:0008006" key="3">
    <source>
        <dbReference type="Google" id="ProtNLM"/>
    </source>
</evidence>
<evidence type="ECO:0000313" key="1">
    <source>
        <dbReference type="EMBL" id="MBC5623552.1"/>
    </source>
</evidence>
<organism evidence="1 2">
    <name type="scientific">Butyricimonas hominis</name>
    <dbReference type="NCBI Taxonomy" id="2763032"/>
    <lineage>
        <taxon>Bacteria</taxon>
        <taxon>Pseudomonadati</taxon>
        <taxon>Bacteroidota</taxon>
        <taxon>Bacteroidia</taxon>
        <taxon>Bacteroidales</taxon>
        <taxon>Odoribacteraceae</taxon>
        <taxon>Butyricimonas</taxon>
    </lineage>
</organism>
<proteinExistence type="predicted"/>
<name>A0ABR7D6G1_9BACT</name>
<evidence type="ECO:0000313" key="2">
    <source>
        <dbReference type="Proteomes" id="UP000646484"/>
    </source>
</evidence>
<dbReference type="RefSeq" id="WP_099290416.1">
    <property type="nucleotide sequence ID" value="NZ_JACOOH010000012.1"/>
</dbReference>
<accession>A0ABR7D6G1</accession>
<comment type="caution">
    <text evidence="1">The sequence shown here is derived from an EMBL/GenBank/DDBJ whole genome shotgun (WGS) entry which is preliminary data.</text>
</comment>
<protein>
    <recommendedName>
        <fullName evidence="3">DUF4325 domain-containing protein</fullName>
    </recommendedName>
</protein>
<dbReference type="Proteomes" id="UP000646484">
    <property type="component" value="Unassembled WGS sequence"/>
</dbReference>
<reference evidence="1 2" key="1">
    <citation type="submission" date="2020-08" db="EMBL/GenBank/DDBJ databases">
        <title>Genome public.</title>
        <authorList>
            <person name="Liu C."/>
            <person name="Sun Q."/>
        </authorList>
    </citation>
    <scope>NUCLEOTIDE SEQUENCE [LARGE SCALE GENOMIC DNA]</scope>
    <source>
        <strain evidence="1 2">NSJ-56</strain>
    </source>
</reference>
<sequence length="119" mass="13660">MDKITIDISAIISQDLKSRVVVRDFELYIKNLHVPVVIVDFRNVKFATRSFIDEFYNTFLKSENAETKVELENIPSDLQAIFEAVKLTQNRPKSKDNTGAVVYLDNISDIKKFFSTLAL</sequence>
<dbReference type="EMBL" id="JACOOH010000012">
    <property type="protein sequence ID" value="MBC5623552.1"/>
    <property type="molecule type" value="Genomic_DNA"/>
</dbReference>
<keyword evidence="2" id="KW-1185">Reference proteome</keyword>